<dbReference type="Pfam" id="PF00431">
    <property type="entry name" value="CUB"/>
    <property type="match status" value="2"/>
</dbReference>
<feature type="disulfide bond" evidence="3">
    <location>
        <begin position="314"/>
        <end position="332"/>
    </location>
</feature>
<feature type="chain" id="PRO_5008586134" description="CUB domain-containing protein" evidence="6">
    <location>
        <begin position="23"/>
        <end position="577"/>
    </location>
</feature>
<accession>A0A1B6JSH5</accession>
<keyword evidence="2 3" id="KW-1015">Disulfide bond</keyword>
<dbReference type="CDD" id="cd00112">
    <property type="entry name" value="LDLa"/>
    <property type="match status" value="1"/>
</dbReference>
<evidence type="ECO:0000256" key="1">
    <source>
        <dbReference type="ARBA" id="ARBA00022737"/>
    </source>
</evidence>
<evidence type="ECO:0000259" key="7">
    <source>
        <dbReference type="PROSITE" id="PS01180"/>
    </source>
</evidence>
<dbReference type="FunFam" id="2.60.120.290:FF:000013">
    <property type="entry name" value="Membrane frizzled-related protein"/>
    <property type="match status" value="1"/>
</dbReference>
<feature type="region of interest" description="Disordered" evidence="4">
    <location>
        <begin position="420"/>
        <end position="448"/>
    </location>
</feature>
<dbReference type="Gene3D" id="2.60.120.290">
    <property type="entry name" value="Spermadhesin, CUB domain"/>
    <property type="match status" value="2"/>
</dbReference>
<organism evidence="9">
    <name type="scientific">Homalodisca liturata</name>
    <dbReference type="NCBI Taxonomy" id="320908"/>
    <lineage>
        <taxon>Eukaryota</taxon>
        <taxon>Metazoa</taxon>
        <taxon>Ecdysozoa</taxon>
        <taxon>Arthropoda</taxon>
        <taxon>Hexapoda</taxon>
        <taxon>Insecta</taxon>
        <taxon>Pterygota</taxon>
        <taxon>Neoptera</taxon>
        <taxon>Paraneoptera</taxon>
        <taxon>Hemiptera</taxon>
        <taxon>Auchenorrhyncha</taxon>
        <taxon>Membracoidea</taxon>
        <taxon>Cicadellidae</taxon>
        <taxon>Cicadellinae</taxon>
        <taxon>Proconiini</taxon>
        <taxon>Homalodisca</taxon>
    </lineage>
</organism>
<feature type="compositionally biased region" description="Basic and acidic residues" evidence="4">
    <location>
        <begin position="534"/>
        <end position="559"/>
    </location>
</feature>
<dbReference type="SUPFAM" id="SSF49854">
    <property type="entry name" value="Spermadhesin, CUB domain"/>
    <property type="match status" value="2"/>
</dbReference>
<dbReference type="CDD" id="cd00041">
    <property type="entry name" value="CUB"/>
    <property type="match status" value="2"/>
</dbReference>
<evidence type="ECO:0000256" key="6">
    <source>
        <dbReference type="SAM" id="SignalP"/>
    </source>
</evidence>
<dbReference type="EMBL" id="GECU01037283">
    <property type="protein sequence ID" value="JAS70423.1"/>
    <property type="molecule type" value="Transcribed_RNA"/>
</dbReference>
<protein>
    <recommendedName>
        <fullName evidence="7">CUB domain-containing protein</fullName>
    </recommendedName>
</protein>
<feature type="compositionally biased region" description="Low complexity" evidence="4">
    <location>
        <begin position="436"/>
        <end position="445"/>
    </location>
</feature>
<dbReference type="InterPro" id="IPR023415">
    <property type="entry name" value="LDLR_class-A_CS"/>
</dbReference>
<dbReference type="PROSITE" id="PS01180">
    <property type="entry name" value="CUB"/>
    <property type="match status" value="2"/>
</dbReference>
<dbReference type="EMBL" id="GECU01005526">
    <property type="protein sequence ID" value="JAT02181.1"/>
    <property type="molecule type" value="Transcribed_RNA"/>
</dbReference>
<dbReference type="PANTHER" id="PTHR24251:SF28">
    <property type="entry name" value="NEUROPILIN AND TOLLOID-LIKE, ISOFORM B"/>
    <property type="match status" value="1"/>
</dbReference>
<feature type="compositionally biased region" description="Polar residues" evidence="4">
    <location>
        <begin position="523"/>
        <end position="533"/>
    </location>
</feature>
<feature type="disulfide bond" evidence="3">
    <location>
        <begin position="307"/>
        <end position="319"/>
    </location>
</feature>
<evidence type="ECO:0000256" key="3">
    <source>
        <dbReference type="PROSITE-ProRule" id="PRU00124"/>
    </source>
</evidence>
<sequence length="577" mass="65630">MTCTPPLFLAFIFLLCIPNLDSTKYTAASPYMFKRQISEDDYDIEDPNDPCWKFSHGYPRDMEFYSPMYPDNYPSNIECFKVIEAPEGKQVQLDFRDQFFLESDDPNCKFDFLEVRDGQRGYSSLIGTYCGSTFPDMITSSDRYLWLRFKTDDSIEYSGFKAVYTFIDTPVHNPVKKEPCIFNKEGAEGWVNKTDISNETLAFYQAHNEKIDCMFIIRVKEGWRLQLQFIQYKMDKPNECDSNYIEVFPNVTLLPVRVDQFCGSIATTVTVKSNVSHIRFVAEPKAFNSTFAILWTAFRAISKEEQCADDEFDCEDLTCIPAELKCNENVNCRYKNDEDKDGICKENTSELGKLFAETHMIAIVALFFIILTGMCSTFIYNCSRKLVRDHRIIKQQMAASRASRLDQIGKGSVVQLSTVLPASHSHSRSHSHSHSTDSSQSHSVSQRAECYVPDTELMPILMHDDMHFPEMRDSECQTRESLFHMASFTPNSSGGDSFTPPPPPPPPTSRPPKSTPRSTASPGFTTFGKTRQKTSAEPRFRAEAVIELSKRADSSKTSERPFSVQSTKSAPDVIVTH</sequence>
<gene>
    <name evidence="8" type="ORF">g.15402</name>
    <name evidence="9" type="ORF">g.15405</name>
</gene>
<dbReference type="InterPro" id="IPR035914">
    <property type="entry name" value="Sperma_CUB_dom_sf"/>
</dbReference>
<feature type="domain" description="CUB" evidence="7">
    <location>
        <begin position="51"/>
        <end position="167"/>
    </location>
</feature>
<feature type="domain" description="CUB" evidence="7">
    <location>
        <begin position="180"/>
        <end position="298"/>
    </location>
</feature>
<proteinExistence type="predicted"/>
<dbReference type="SMART" id="SM00042">
    <property type="entry name" value="CUB"/>
    <property type="match status" value="2"/>
</dbReference>
<keyword evidence="5" id="KW-0812">Transmembrane</keyword>
<dbReference type="PROSITE" id="PS01209">
    <property type="entry name" value="LDLRA_1"/>
    <property type="match status" value="1"/>
</dbReference>
<feature type="compositionally biased region" description="Pro residues" evidence="4">
    <location>
        <begin position="499"/>
        <end position="514"/>
    </location>
</feature>
<keyword evidence="1" id="KW-0677">Repeat</keyword>
<dbReference type="InterPro" id="IPR002172">
    <property type="entry name" value="LDrepeatLR_classA_rpt"/>
</dbReference>
<reference evidence="9" key="1">
    <citation type="submission" date="2015-11" db="EMBL/GenBank/DDBJ databases">
        <title>De novo transcriptome assembly of four potential Pierce s Disease insect vectors from Arizona vineyards.</title>
        <authorList>
            <person name="Tassone E.E."/>
        </authorList>
    </citation>
    <scope>NUCLEOTIDE SEQUENCE</scope>
</reference>
<name>A0A1B6JSH5_9HEMI</name>
<dbReference type="PROSITE" id="PS50068">
    <property type="entry name" value="LDLRA_2"/>
    <property type="match status" value="1"/>
</dbReference>
<feature type="signal peptide" evidence="6">
    <location>
        <begin position="1"/>
        <end position="22"/>
    </location>
</feature>
<dbReference type="AlphaFoldDB" id="A0A1B6JSH5"/>
<dbReference type="PANTHER" id="PTHR24251">
    <property type="entry name" value="OVOCHYMASE-RELATED"/>
    <property type="match status" value="1"/>
</dbReference>
<evidence type="ECO:0000256" key="2">
    <source>
        <dbReference type="ARBA" id="ARBA00023157"/>
    </source>
</evidence>
<feature type="region of interest" description="Disordered" evidence="4">
    <location>
        <begin position="486"/>
        <end position="577"/>
    </location>
</feature>
<evidence type="ECO:0000256" key="4">
    <source>
        <dbReference type="SAM" id="MobiDB-lite"/>
    </source>
</evidence>
<keyword evidence="5" id="KW-0472">Membrane</keyword>
<evidence type="ECO:0000313" key="8">
    <source>
        <dbReference type="EMBL" id="JAS70423.1"/>
    </source>
</evidence>
<evidence type="ECO:0000313" key="9">
    <source>
        <dbReference type="EMBL" id="JAT02181.1"/>
    </source>
</evidence>
<dbReference type="InterPro" id="IPR000859">
    <property type="entry name" value="CUB_dom"/>
</dbReference>
<evidence type="ECO:0000256" key="5">
    <source>
        <dbReference type="SAM" id="Phobius"/>
    </source>
</evidence>
<feature type="transmembrane region" description="Helical" evidence="5">
    <location>
        <begin position="360"/>
        <end position="382"/>
    </location>
</feature>
<keyword evidence="6" id="KW-0732">Signal</keyword>
<comment type="caution">
    <text evidence="3">Lacks conserved residue(s) required for the propagation of feature annotation.</text>
</comment>
<keyword evidence="5" id="KW-1133">Transmembrane helix</keyword>